<name>A0A0E9SJB6_ANGAN</name>
<reference evidence="1" key="2">
    <citation type="journal article" date="2015" name="Fish Shellfish Immunol.">
        <title>Early steps in the European eel (Anguilla anguilla)-Vibrio vulnificus interaction in the gills: Role of the RtxA13 toxin.</title>
        <authorList>
            <person name="Callol A."/>
            <person name="Pajuelo D."/>
            <person name="Ebbesson L."/>
            <person name="Teles M."/>
            <person name="MacKenzie S."/>
            <person name="Amaro C."/>
        </authorList>
    </citation>
    <scope>NUCLEOTIDE SEQUENCE</scope>
</reference>
<protein>
    <submittedName>
        <fullName evidence="1">Uncharacterized protein</fullName>
    </submittedName>
</protein>
<organism evidence="1">
    <name type="scientific">Anguilla anguilla</name>
    <name type="common">European freshwater eel</name>
    <name type="synonym">Muraena anguilla</name>
    <dbReference type="NCBI Taxonomy" id="7936"/>
    <lineage>
        <taxon>Eukaryota</taxon>
        <taxon>Metazoa</taxon>
        <taxon>Chordata</taxon>
        <taxon>Craniata</taxon>
        <taxon>Vertebrata</taxon>
        <taxon>Euteleostomi</taxon>
        <taxon>Actinopterygii</taxon>
        <taxon>Neopterygii</taxon>
        <taxon>Teleostei</taxon>
        <taxon>Anguilliformes</taxon>
        <taxon>Anguillidae</taxon>
        <taxon>Anguilla</taxon>
    </lineage>
</organism>
<reference evidence="1" key="1">
    <citation type="submission" date="2014-11" db="EMBL/GenBank/DDBJ databases">
        <authorList>
            <person name="Amaro Gonzalez C."/>
        </authorList>
    </citation>
    <scope>NUCLEOTIDE SEQUENCE</scope>
</reference>
<sequence length="23" mass="2717">MPSYTPIVIRLQCTVLKPRQFLL</sequence>
<dbReference type="EMBL" id="GBXM01067181">
    <property type="protein sequence ID" value="JAH41396.1"/>
    <property type="molecule type" value="Transcribed_RNA"/>
</dbReference>
<accession>A0A0E9SJB6</accession>
<evidence type="ECO:0000313" key="1">
    <source>
        <dbReference type="EMBL" id="JAH41396.1"/>
    </source>
</evidence>
<proteinExistence type="predicted"/>
<dbReference type="AlphaFoldDB" id="A0A0E9SJB6"/>